<dbReference type="OrthoDB" id="6131018at2759"/>
<protein>
    <recommendedName>
        <fullName evidence="3">SMP-30/Gluconolactonase/LRE-like region domain-containing protein</fullName>
    </recommendedName>
</protein>
<proteinExistence type="predicted"/>
<evidence type="ECO:0000313" key="1">
    <source>
        <dbReference type="EMBL" id="CAG2213122.1"/>
    </source>
</evidence>
<dbReference type="Gene3D" id="2.130.10.10">
    <property type="entry name" value="YVTN repeat-like/Quinoprotein amine dehydrogenase"/>
    <property type="match status" value="1"/>
</dbReference>
<dbReference type="EMBL" id="CAJPWZ010001331">
    <property type="protein sequence ID" value="CAG2213122.1"/>
    <property type="molecule type" value="Genomic_DNA"/>
</dbReference>
<dbReference type="Proteomes" id="UP000683360">
    <property type="component" value="Unassembled WGS sequence"/>
</dbReference>
<evidence type="ECO:0000313" key="2">
    <source>
        <dbReference type="Proteomes" id="UP000683360"/>
    </source>
</evidence>
<gene>
    <name evidence="1" type="ORF">MEDL_27052</name>
</gene>
<name>A0A8S3S1N9_MYTED</name>
<dbReference type="InterPro" id="IPR015943">
    <property type="entry name" value="WD40/YVTN_repeat-like_dom_sf"/>
</dbReference>
<evidence type="ECO:0008006" key="3">
    <source>
        <dbReference type="Google" id="ProtNLM"/>
    </source>
</evidence>
<keyword evidence="2" id="KW-1185">Reference proteome</keyword>
<sequence>MPSTFRFERKIKINRSDDILITKMGITNDNRLLLCNNSETHLLVYSVSGDYLHNCELSGRSRYIAVIPGTEKAVVTLPIDLAIQYVDIKTMNAGSMFSVPFGCRGVAIVNDKICVGGYSERGKIRILEMNGKRIKILKIPKAGYITNLDPGPDDSLYYSDTECNTVGNITLEGEEIFRYNSADFIGPTAISTDKKGNLYVACEGSNNIQRITSNGEFLDIILDTENNVYCPTDIIFSNDHGTLFYKMGDCQDPGAYITMLWYKMGDCQDPGAYITMLWCKMGNWQDPGAHITVV</sequence>
<comment type="caution">
    <text evidence="1">The sequence shown here is derived from an EMBL/GenBank/DDBJ whole genome shotgun (WGS) entry which is preliminary data.</text>
</comment>
<dbReference type="AlphaFoldDB" id="A0A8S3S1N9"/>
<reference evidence="1" key="1">
    <citation type="submission" date="2021-03" db="EMBL/GenBank/DDBJ databases">
        <authorList>
            <person name="Bekaert M."/>
        </authorList>
    </citation>
    <scope>NUCLEOTIDE SEQUENCE</scope>
</reference>
<dbReference type="SUPFAM" id="SSF63829">
    <property type="entry name" value="Calcium-dependent phosphotriesterase"/>
    <property type="match status" value="1"/>
</dbReference>
<organism evidence="1 2">
    <name type="scientific">Mytilus edulis</name>
    <name type="common">Blue mussel</name>
    <dbReference type="NCBI Taxonomy" id="6550"/>
    <lineage>
        <taxon>Eukaryota</taxon>
        <taxon>Metazoa</taxon>
        <taxon>Spiralia</taxon>
        <taxon>Lophotrochozoa</taxon>
        <taxon>Mollusca</taxon>
        <taxon>Bivalvia</taxon>
        <taxon>Autobranchia</taxon>
        <taxon>Pteriomorphia</taxon>
        <taxon>Mytilida</taxon>
        <taxon>Mytiloidea</taxon>
        <taxon>Mytilidae</taxon>
        <taxon>Mytilinae</taxon>
        <taxon>Mytilus</taxon>
    </lineage>
</organism>
<accession>A0A8S3S1N9</accession>